<dbReference type="InterPro" id="IPR005251">
    <property type="entry name" value="IF-M1Pi"/>
</dbReference>
<dbReference type="AlphaFoldDB" id="A0AAD9UL58"/>
<comment type="function">
    <text evidence="6">Catalyzes the interconversion of methylthioribose-1-phosphate (MTR-1-P) into methylthioribulose-1-phosphate (MTRu-1-P).</text>
</comment>
<protein>
    <recommendedName>
        <fullName evidence="6">Methylthioribose-1-phosphate isomerase</fullName>
        <shortName evidence="6">M1Pi</shortName>
        <shortName evidence="6">MTR-1-P isomerase</shortName>
        <ecNumber evidence="6">5.3.1.23</ecNumber>
    </recommendedName>
    <alternativeName>
        <fullName evidence="6">S-methyl-5-thioribose-1-phosphate isomerase</fullName>
    </alternativeName>
    <alternativeName>
        <fullName evidence="6">Translation initiation factor eIF-2B subunit alpha/beta/delta-like protein</fullName>
    </alternativeName>
</protein>
<dbReference type="EMBL" id="JAODUO010000014">
    <property type="protein sequence ID" value="KAK2193330.1"/>
    <property type="molecule type" value="Genomic_DNA"/>
</dbReference>
<dbReference type="InterPro" id="IPR000649">
    <property type="entry name" value="IF-2B-related"/>
</dbReference>
<evidence type="ECO:0000256" key="6">
    <source>
        <dbReference type="HAMAP-Rule" id="MF_03119"/>
    </source>
</evidence>
<evidence type="ECO:0000313" key="8">
    <source>
        <dbReference type="Proteomes" id="UP001209878"/>
    </source>
</evidence>
<dbReference type="EC" id="5.3.1.23" evidence="6"/>
<feature type="site" description="Transition state stabilizer" evidence="6">
    <location>
        <position position="165"/>
    </location>
</feature>
<dbReference type="GO" id="GO:0005634">
    <property type="term" value="C:nucleus"/>
    <property type="evidence" value="ECO:0007669"/>
    <property type="project" value="UniProtKB-SubCell"/>
</dbReference>
<dbReference type="FunFam" id="1.20.120.420:FF:000003">
    <property type="entry name" value="Methylthioribose-1-phosphate isomerase"/>
    <property type="match status" value="1"/>
</dbReference>
<dbReference type="InterPro" id="IPR027363">
    <property type="entry name" value="M1Pi_N"/>
</dbReference>
<comment type="catalytic activity">
    <reaction evidence="6">
        <text>5-(methylsulfanyl)-alpha-D-ribose 1-phosphate = 5-(methylsulfanyl)-D-ribulose 1-phosphate</text>
        <dbReference type="Rhea" id="RHEA:19989"/>
        <dbReference type="ChEBI" id="CHEBI:58533"/>
        <dbReference type="ChEBI" id="CHEBI:58548"/>
        <dbReference type="EC" id="5.3.1.23"/>
    </reaction>
</comment>
<keyword evidence="3 6" id="KW-0486">Methionine biosynthesis</keyword>
<organism evidence="7 8">
    <name type="scientific">Ridgeia piscesae</name>
    <name type="common">Tubeworm</name>
    <dbReference type="NCBI Taxonomy" id="27915"/>
    <lineage>
        <taxon>Eukaryota</taxon>
        <taxon>Metazoa</taxon>
        <taxon>Spiralia</taxon>
        <taxon>Lophotrochozoa</taxon>
        <taxon>Annelida</taxon>
        <taxon>Polychaeta</taxon>
        <taxon>Sedentaria</taxon>
        <taxon>Canalipalpata</taxon>
        <taxon>Sabellida</taxon>
        <taxon>Siboglinidae</taxon>
        <taxon>Ridgeia</taxon>
    </lineage>
</organism>
<dbReference type="Gene3D" id="1.20.120.420">
    <property type="entry name" value="translation initiation factor eif-2b, domain 1"/>
    <property type="match status" value="1"/>
</dbReference>
<dbReference type="NCBIfam" id="TIGR00524">
    <property type="entry name" value="eIF-2B_rel"/>
    <property type="match status" value="1"/>
</dbReference>
<evidence type="ECO:0000256" key="3">
    <source>
        <dbReference type="ARBA" id="ARBA00023167"/>
    </source>
</evidence>
<dbReference type="GO" id="GO:0005737">
    <property type="term" value="C:cytoplasm"/>
    <property type="evidence" value="ECO:0007669"/>
    <property type="project" value="UniProtKB-SubCell"/>
</dbReference>
<dbReference type="NCBIfam" id="TIGR00512">
    <property type="entry name" value="salvage_mtnA"/>
    <property type="match status" value="1"/>
</dbReference>
<comment type="pathway">
    <text evidence="6">Amino-acid biosynthesis; L-methionine biosynthesis via salvage pathway; L-methionine from S-methyl-5-thio-alpha-D-ribose 1-phosphate: step 1/6.</text>
</comment>
<name>A0AAD9UL58_RIDPI</name>
<reference evidence="7" key="1">
    <citation type="journal article" date="2023" name="Mol. Biol. Evol.">
        <title>Third-Generation Sequencing Reveals the Adaptive Role of the Epigenome in Three Deep-Sea Polychaetes.</title>
        <authorList>
            <person name="Perez M."/>
            <person name="Aroh O."/>
            <person name="Sun Y."/>
            <person name="Lan Y."/>
            <person name="Juniper S.K."/>
            <person name="Young C.R."/>
            <person name="Angers B."/>
            <person name="Qian P.Y."/>
        </authorList>
    </citation>
    <scope>NUCLEOTIDE SEQUENCE</scope>
    <source>
        <strain evidence="7">R07B-5</strain>
    </source>
</reference>
<evidence type="ECO:0000256" key="2">
    <source>
        <dbReference type="ARBA" id="ARBA00022605"/>
    </source>
</evidence>
<dbReference type="GO" id="GO:0019509">
    <property type="term" value="P:L-methionine salvage from methylthioadenosine"/>
    <property type="evidence" value="ECO:0007669"/>
    <property type="project" value="UniProtKB-UniRule"/>
</dbReference>
<dbReference type="InterPro" id="IPR042529">
    <property type="entry name" value="IF_2B-like_C"/>
</dbReference>
<dbReference type="InterPro" id="IPR011559">
    <property type="entry name" value="Initiation_fac_2B_a/b/d"/>
</dbReference>
<keyword evidence="4 6" id="KW-0413">Isomerase</keyword>
<dbReference type="InterPro" id="IPR037171">
    <property type="entry name" value="NagB/RpiA_transferase-like"/>
</dbReference>
<evidence type="ECO:0000256" key="5">
    <source>
        <dbReference type="ARBA" id="ARBA00023242"/>
    </source>
</evidence>
<proteinExistence type="inferred from homology"/>
<evidence type="ECO:0000256" key="1">
    <source>
        <dbReference type="ARBA" id="ARBA00022490"/>
    </source>
</evidence>
<accession>A0AAD9UL58</accession>
<evidence type="ECO:0000313" key="7">
    <source>
        <dbReference type="EMBL" id="KAK2193330.1"/>
    </source>
</evidence>
<dbReference type="Proteomes" id="UP001209878">
    <property type="component" value="Unassembled WGS sequence"/>
</dbReference>
<dbReference type="GO" id="GO:0046523">
    <property type="term" value="F:S-methyl-5-thioribose-1-phosphate isomerase activity"/>
    <property type="evidence" value="ECO:0007669"/>
    <property type="project" value="UniProtKB-UniRule"/>
</dbReference>
<dbReference type="FunFam" id="3.40.50.10470:FF:000003">
    <property type="entry name" value="Methylthioribose-1-phosphate isomerase"/>
    <property type="match status" value="1"/>
</dbReference>
<keyword evidence="5 6" id="KW-0539">Nucleus</keyword>
<keyword evidence="1 6" id="KW-0963">Cytoplasm</keyword>
<dbReference type="Pfam" id="PF01008">
    <property type="entry name" value="IF-2B"/>
    <property type="match status" value="1"/>
</dbReference>
<dbReference type="Gene3D" id="3.40.50.10470">
    <property type="entry name" value="Translation initiation factor eif-2b, domain 2"/>
    <property type="match status" value="1"/>
</dbReference>
<dbReference type="PANTHER" id="PTHR43475">
    <property type="entry name" value="METHYLTHIORIBOSE-1-PHOSPHATE ISOMERASE"/>
    <property type="match status" value="1"/>
</dbReference>
<comment type="subcellular location">
    <subcellularLocation>
        <location evidence="6">Cytoplasm</location>
    </subcellularLocation>
    <subcellularLocation>
        <location evidence="6">Nucleus</location>
    </subcellularLocation>
</comment>
<keyword evidence="8" id="KW-1185">Reference proteome</keyword>
<evidence type="ECO:0000256" key="4">
    <source>
        <dbReference type="ARBA" id="ARBA00023235"/>
    </source>
</evidence>
<keyword evidence="2 6" id="KW-0028">Amino-acid biosynthesis</keyword>
<comment type="similarity">
    <text evidence="6">Belongs to the eIF-2B alpha/beta/delta subunits family. MtnA subfamily.</text>
</comment>
<dbReference type="HAMAP" id="MF_01678">
    <property type="entry name" value="Salvage_MtnA"/>
    <property type="match status" value="1"/>
</dbReference>
<comment type="caution">
    <text evidence="7">The sequence shown here is derived from an EMBL/GenBank/DDBJ whole genome shotgun (WGS) entry which is preliminary data.</text>
</comment>
<feature type="active site" description="Proton donor" evidence="6">
    <location>
        <position position="245"/>
    </location>
</feature>
<sequence>MALQSLHYTNGQFEVLDQLLLPHEIKYVTIKNCEDGWNVIKRMQVRGAPLIGIVAALSLAVELRAMTFESTDHLFEHVTKQLEYLVTSRPTAVNISEVNDQLLAKLLADVLSKKLSLKEIQERVITEAEAYELADVNINMTLARHGAEHILARYQGQSVRILTHCNTGSLATAGYGTALGVVRYLHEQKRLERCFCTETRPYNQGSRLTAFELVHDKIPGTLICDSMASVLMKEQNISAVVVGADRVVANGDTANKIGTYQLAVAAKYHKVPFYVAAPGTSIDVNLSSGDEIEIEERPSSEMTAINGVAIAAPGIDCWNPAFDVTPAELITGGIITELGVLAPSQLEDKFTTKDREKKMF</sequence>
<dbReference type="PANTHER" id="PTHR43475:SF1">
    <property type="entry name" value="METHYLTHIORIBOSE-1-PHOSPHATE ISOMERASE"/>
    <property type="match status" value="1"/>
</dbReference>
<gene>
    <name evidence="7" type="ORF">NP493_15g02028</name>
</gene>
<dbReference type="NCBIfam" id="NF004326">
    <property type="entry name" value="PRK05720.1"/>
    <property type="match status" value="1"/>
</dbReference>
<dbReference type="SUPFAM" id="SSF100950">
    <property type="entry name" value="NagB/RpiA/CoA transferase-like"/>
    <property type="match status" value="1"/>
</dbReference>